<dbReference type="InterPro" id="IPR003390">
    <property type="entry name" value="DNA_integrity_scan_DisA_N"/>
</dbReference>
<dbReference type="PANTHER" id="PTHR34185:SF1">
    <property type="entry name" value="DIADENYLATE CYCLASE"/>
    <property type="match status" value="1"/>
</dbReference>
<dbReference type="GO" id="GO:0005524">
    <property type="term" value="F:ATP binding"/>
    <property type="evidence" value="ECO:0007669"/>
    <property type="project" value="UniProtKB-KW"/>
</dbReference>
<dbReference type="PANTHER" id="PTHR34185">
    <property type="entry name" value="DIADENYLATE CYCLASE"/>
    <property type="match status" value="1"/>
</dbReference>
<keyword evidence="3" id="KW-0548">Nucleotidyltransferase</keyword>
<keyword evidence="7" id="KW-0812">Transmembrane</keyword>
<evidence type="ECO:0000256" key="6">
    <source>
        <dbReference type="SAM" id="MobiDB-lite"/>
    </source>
</evidence>
<keyword evidence="7" id="KW-0472">Membrane</keyword>
<evidence type="ECO:0000256" key="5">
    <source>
        <dbReference type="ARBA" id="ARBA00022840"/>
    </source>
</evidence>
<organism evidence="9 10">
    <name type="scientific">Bacillus thuringiensis</name>
    <dbReference type="NCBI Taxonomy" id="1428"/>
    <lineage>
        <taxon>Bacteria</taxon>
        <taxon>Bacillati</taxon>
        <taxon>Bacillota</taxon>
        <taxon>Bacilli</taxon>
        <taxon>Bacillales</taxon>
        <taxon>Bacillaceae</taxon>
        <taxon>Bacillus</taxon>
        <taxon>Bacillus cereus group</taxon>
    </lineage>
</organism>
<evidence type="ECO:0000313" key="10">
    <source>
        <dbReference type="Proteomes" id="UP000219897"/>
    </source>
</evidence>
<comment type="catalytic activity">
    <reaction evidence="1">
        <text>2 ATP = 3',3'-c-di-AMP + 2 diphosphate</text>
        <dbReference type="Rhea" id="RHEA:35655"/>
        <dbReference type="ChEBI" id="CHEBI:30616"/>
        <dbReference type="ChEBI" id="CHEBI:33019"/>
        <dbReference type="ChEBI" id="CHEBI:71500"/>
        <dbReference type="EC" id="2.7.7.85"/>
    </reaction>
</comment>
<evidence type="ECO:0000313" key="9">
    <source>
        <dbReference type="EMBL" id="PER55660.1"/>
    </source>
</evidence>
<feature type="transmembrane region" description="Helical" evidence="7">
    <location>
        <begin position="6"/>
        <end position="24"/>
    </location>
</feature>
<dbReference type="InterPro" id="IPR050338">
    <property type="entry name" value="DisA"/>
</dbReference>
<dbReference type="PROSITE" id="PS51794">
    <property type="entry name" value="DAC"/>
    <property type="match status" value="1"/>
</dbReference>
<keyword evidence="7" id="KW-1133">Transmembrane helix</keyword>
<accession>A0ABD6S9P2</accession>
<dbReference type="Gene3D" id="3.40.1700.10">
    <property type="entry name" value="DNA integrity scanning protein, DisA, N-terminal domain"/>
    <property type="match status" value="1"/>
</dbReference>
<name>A0ABD6S9P2_BACTU</name>
<dbReference type="InterPro" id="IPR036888">
    <property type="entry name" value="DNA_integrity_DisA_N_sf"/>
</dbReference>
<dbReference type="GO" id="GO:0106408">
    <property type="term" value="F:diadenylate cyclase activity"/>
    <property type="evidence" value="ECO:0007669"/>
    <property type="project" value="UniProtKB-EC"/>
</dbReference>
<sequence>MSVSALINIILFILLMSGILYHIYQLSGVKGWKKFLISFLLIFSVGSVYIQGLGGRMQTELVGMMLVIVFIMRWGNLGKKVPYVPYMQDDDLRLLVSVVSELARERVGATIVIERDYDLEEVIVTGKQLDKVHLDADILQLLWKHEETSHGAMVIKNSRIVSVNSRLPLVTSSQLARAGAGTREYASLGAVETFEAVAIAVNGEVGKISIMGVLDREMVIDLGLTLKDMDVVSGVTEEQMYERLKMFLTGTKKTAQKTEHEKKRKERTKPKTKEERKAQKEQERQNRIKEREERKAKGKNKKEEVAEVVEEPKSFWGL</sequence>
<evidence type="ECO:0000256" key="1">
    <source>
        <dbReference type="ARBA" id="ARBA00000877"/>
    </source>
</evidence>
<keyword evidence="5" id="KW-0067">ATP-binding</keyword>
<feature type="transmembrane region" description="Helical" evidence="7">
    <location>
        <begin position="36"/>
        <end position="55"/>
    </location>
</feature>
<feature type="domain" description="DAC" evidence="8">
    <location>
        <begin position="74"/>
        <end position="222"/>
    </location>
</feature>
<evidence type="ECO:0000256" key="3">
    <source>
        <dbReference type="ARBA" id="ARBA00022695"/>
    </source>
</evidence>
<evidence type="ECO:0000256" key="4">
    <source>
        <dbReference type="ARBA" id="ARBA00022741"/>
    </source>
</evidence>
<keyword evidence="2" id="KW-0808">Transferase</keyword>
<proteinExistence type="predicted"/>
<dbReference type="SUPFAM" id="SSF143597">
    <property type="entry name" value="YojJ-like"/>
    <property type="match status" value="1"/>
</dbReference>
<evidence type="ECO:0000256" key="7">
    <source>
        <dbReference type="SAM" id="Phobius"/>
    </source>
</evidence>
<dbReference type="EMBL" id="NTYF01000023">
    <property type="protein sequence ID" value="PER55660.1"/>
    <property type="molecule type" value="Genomic_DNA"/>
</dbReference>
<dbReference type="AlphaFoldDB" id="A0ABD6S9P2"/>
<feature type="compositionally biased region" description="Basic and acidic residues" evidence="6">
    <location>
        <begin position="269"/>
        <end position="318"/>
    </location>
</feature>
<dbReference type="Pfam" id="PF02457">
    <property type="entry name" value="DAC"/>
    <property type="match status" value="1"/>
</dbReference>
<keyword evidence="4" id="KW-0547">Nucleotide-binding</keyword>
<evidence type="ECO:0000256" key="2">
    <source>
        <dbReference type="ARBA" id="ARBA00022679"/>
    </source>
</evidence>
<evidence type="ECO:0000259" key="8">
    <source>
        <dbReference type="PROSITE" id="PS51794"/>
    </source>
</evidence>
<protein>
    <recommendedName>
        <fullName evidence="8">DAC domain-containing protein</fullName>
    </recommendedName>
</protein>
<dbReference type="Proteomes" id="UP000219897">
    <property type="component" value="Unassembled WGS sequence"/>
</dbReference>
<reference evidence="9 10" key="1">
    <citation type="submission" date="2017-09" db="EMBL/GenBank/DDBJ databases">
        <title>Large-scale bioinformatics analysis of Bacillus genomes uncovers conserved roles of natural products in bacterial physiology.</title>
        <authorList>
            <consortium name="Agbiome Team Llc"/>
            <person name="Bleich R.M."/>
            <person name="Kirk G.J."/>
            <person name="Santa Maria K.C."/>
            <person name="Allen S.E."/>
            <person name="Farag S."/>
            <person name="Shank E.A."/>
            <person name="Bowers A."/>
        </authorList>
    </citation>
    <scope>NUCLEOTIDE SEQUENCE [LARGE SCALE GENOMIC DNA]</scope>
    <source>
        <strain evidence="9 10">AFS005140</strain>
    </source>
</reference>
<gene>
    <name evidence="9" type="ORF">CN495_07865</name>
</gene>
<feature type="region of interest" description="Disordered" evidence="6">
    <location>
        <begin position="252"/>
        <end position="318"/>
    </location>
</feature>
<comment type="caution">
    <text evidence="9">The sequence shown here is derived from an EMBL/GenBank/DDBJ whole genome shotgun (WGS) entry which is preliminary data.</text>
</comment>